<evidence type="ECO:0000313" key="6">
    <source>
        <dbReference type="EMBL" id="RZF58722.1"/>
    </source>
</evidence>
<comment type="similarity">
    <text evidence="1">Belongs to the sigma-70 factor family. ECF subfamily.</text>
</comment>
<dbReference type="SUPFAM" id="SSF88659">
    <property type="entry name" value="Sigma3 and sigma4 domains of RNA polymerase sigma factors"/>
    <property type="match status" value="1"/>
</dbReference>
<dbReference type="GO" id="GO:0003677">
    <property type="term" value="F:DNA binding"/>
    <property type="evidence" value="ECO:0007669"/>
    <property type="project" value="InterPro"/>
</dbReference>
<gene>
    <name evidence="6" type="ORF">EWE74_15460</name>
</gene>
<keyword evidence="3" id="KW-0731">Sigma factor</keyword>
<dbReference type="AlphaFoldDB" id="A0A4Q6XN25"/>
<proteinExistence type="inferred from homology"/>
<accession>A0A4Q6XN25</accession>
<evidence type="ECO:0000256" key="3">
    <source>
        <dbReference type="ARBA" id="ARBA00023082"/>
    </source>
</evidence>
<dbReference type="NCBIfam" id="TIGR02937">
    <property type="entry name" value="sigma70-ECF"/>
    <property type="match status" value="1"/>
</dbReference>
<evidence type="ECO:0000259" key="5">
    <source>
        <dbReference type="Pfam" id="PF08281"/>
    </source>
</evidence>
<dbReference type="InterPro" id="IPR013249">
    <property type="entry name" value="RNA_pol_sigma70_r4_t2"/>
</dbReference>
<keyword evidence="7" id="KW-1185">Reference proteome</keyword>
<dbReference type="Gene3D" id="1.10.10.10">
    <property type="entry name" value="Winged helix-like DNA-binding domain superfamily/Winged helix DNA-binding domain"/>
    <property type="match status" value="1"/>
</dbReference>
<name>A0A4Q6XN25_9SPHI</name>
<evidence type="ECO:0000256" key="1">
    <source>
        <dbReference type="ARBA" id="ARBA00010641"/>
    </source>
</evidence>
<dbReference type="GO" id="GO:0006352">
    <property type="term" value="P:DNA-templated transcription initiation"/>
    <property type="evidence" value="ECO:0007669"/>
    <property type="project" value="InterPro"/>
</dbReference>
<dbReference type="Gene3D" id="1.10.1740.10">
    <property type="match status" value="1"/>
</dbReference>
<dbReference type="PANTHER" id="PTHR43133:SF46">
    <property type="entry name" value="RNA POLYMERASE SIGMA-70 FACTOR ECF SUBFAMILY"/>
    <property type="match status" value="1"/>
</dbReference>
<dbReference type="PANTHER" id="PTHR43133">
    <property type="entry name" value="RNA POLYMERASE ECF-TYPE SIGMA FACTO"/>
    <property type="match status" value="1"/>
</dbReference>
<evidence type="ECO:0000256" key="2">
    <source>
        <dbReference type="ARBA" id="ARBA00023015"/>
    </source>
</evidence>
<dbReference type="Pfam" id="PF08281">
    <property type="entry name" value="Sigma70_r4_2"/>
    <property type="match status" value="1"/>
</dbReference>
<dbReference type="RefSeq" id="WP_130142507.1">
    <property type="nucleotide sequence ID" value="NZ_SGIT01000003.1"/>
</dbReference>
<protein>
    <submittedName>
        <fullName evidence="6">Sigma-70 family RNA polymerase sigma factor</fullName>
    </submittedName>
</protein>
<dbReference type="InterPro" id="IPR013325">
    <property type="entry name" value="RNA_pol_sigma_r2"/>
</dbReference>
<dbReference type="InterPro" id="IPR036388">
    <property type="entry name" value="WH-like_DNA-bd_sf"/>
</dbReference>
<dbReference type="InterPro" id="IPR039425">
    <property type="entry name" value="RNA_pol_sigma-70-like"/>
</dbReference>
<evidence type="ECO:0000256" key="4">
    <source>
        <dbReference type="ARBA" id="ARBA00023163"/>
    </source>
</evidence>
<organism evidence="6 7">
    <name type="scientific">Sphingobacterium corticibacterium</name>
    <dbReference type="NCBI Taxonomy" id="2484746"/>
    <lineage>
        <taxon>Bacteria</taxon>
        <taxon>Pseudomonadati</taxon>
        <taxon>Bacteroidota</taxon>
        <taxon>Sphingobacteriia</taxon>
        <taxon>Sphingobacteriales</taxon>
        <taxon>Sphingobacteriaceae</taxon>
        <taxon>Sphingobacterium</taxon>
    </lineage>
</organism>
<comment type="caution">
    <text evidence="6">The sequence shown here is derived from an EMBL/GenBank/DDBJ whole genome shotgun (WGS) entry which is preliminary data.</text>
</comment>
<dbReference type="SUPFAM" id="SSF88946">
    <property type="entry name" value="Sigma2 domain of RNA polymerase sigma factors"/>
    <property type="match status" value="1"/>
</dbReference>
<sequence>MLDDWKGVLTGSPDALESLYASTYHDLFAYGVMLGHPREAVKDGIQYLFLSIWEKRDRLPQVSSVKPYLFTWLRRILNEKKDHQTTFPIAHHLEASADSQEDIIIRAELARETWQQLLLGMEQLTPKQKQAIQLRYFDKLSYDEIADRTQNNVRTIYNLVSEALKVLKKKVKNNR</sequence>
<keyword evidence="2" id="KW-0805">Transcription regulation</keyword>
<dbReference type="OrthoDB" id="9150024at2"/>
<dbReference type="EMBL" id="SGIT01000003">
    <property type="protein sequence ID" value="RZF58722.1"/>
    <property type="molecule type" value="Genomic_DNA"/>
</dbReference>
<dbReference type="GO" id="GO:0016987">
    <property type="term" value="F:sigma factor activity"/>
    <property type="evidence" value="ECO:0007669"/>
    <property type="project" value="UniProtKB-KW"/>
</dbReference>
<evidence type="ECO:0000313" key="7">
    <source>
        <dbReference type="Proteomes" id="UP000292855"/>
    </source>
</evidence>
<keyword evidence="4" id="KW-0804">Transcription</keyword>
<feature type="domain" description="RNA polymerase sigma factor 70 region 4 type 2" evidence="5">
    <location>
        <begin position="116"/>
        <end position="165"/>
    </location>
</feature>
<dbReference type="InterPro" id="IPR014284">
    <property type="entry name" value="RNA_pol_sigma-70_dom"/>
</dbReference>
<reference evidence="6 7" key="1">
    <citation type="submission" date="2019-02" db="EMBL/GenBank/DDBJ databases">
        <authorList>
            <person name="Li Y."/>
        </authorList>
    </citation>
    <scope>NUCLEOTIDE SEQUENCE [LARGE SCALE GENOMIC DNA]</scope>
    <source>
        <strain evidence="6 7">30C10-4-7</strain>
    </source>
</reference>
<dbReference type="InterPro" id="IPR013324">
    <property type="entry name" value="RNA_pol_sigma_r3/r4-like"/>
</dbReference>
<dbReference type="Proteomes" id="UP000292855">
    <property type="component" value="Unassembled WGS sequence"/>
</dbReference>